<keyword evidence="4" id="KW-1185">Reference proteome</keyword>
<reference evidence="3 4" key="1">
    <citation type="submission" date="2018-11" db="EMBL/GenBank/DDBJ databases">
        <title>Photobacterium sp. BEI247 sp. nov., a marine bacterium isolated from Yongle Blue Hole in the South China Sea.</title>
        <authorList>
            <person name="Wang X."/>
        </authorList>
    </citation>
    <scope>NUCLEOTIDE SEQUENCE [LARGE SCALE GENOMIC DNA]</scope>
    <source>
        <strain evidence="4">BEI247</strain>
    </source>
</reference>
<organism evidence="3 4">
    <name type="scientific">Photobacterium chitinilyticum</name>
    <dbReference type="NCBI Taxonomy" id="2485123"/>
    <lineage>
        <taxon>Bacteria</taxon>
        <taxon>Pseudomonadati</taxon>
        <taxon>Pseudomonadota</taxon>
        <taxon>Gammaproteobacteria</taxon>
        <taxon>Vibrionales</taxon>
        <taxon>Vibrionaceae</taxon>
        <taxon>Photobacterium</taxon>
    </lineage>
</organism>
<accession>A0A3S3QT07</accession>
<dbReference type="Proteomes" id="UP000287563">
    <property type="component" value="Unassembled WGS sequence"/>
</dbReference>
<name>A0A3S3QT07_9GAMM</name>
<comment type="caution">
    <text evidence="3">The sequence shown here is derived from an EMBL/GenBank/DDBJ whole genome shotgun (WGS) entry which is preliminary data.</text>
</comment>
<protein>
    <submittedName>
        <fullName evidence="3">Thioesterase</fullName>
    </submittedName>
</protein>
<sequence length="257" mass="29108">MSNRWLPFPSTKTSAEIDVYCLPYAGGNASIYRQWDSYLPEWIAVQPVEFPGHGVRICEDLVASVPELTEELFIDLLAQQRRPFALFGHSMGAGLAFHLADYALQRGVAPHALFVSGRQAPVIAKGIRPRVNLSDAELIEELMFLNGSPPEVLENEELMSFLLPIIRSDFSLSEWLLRYDANKRVSIPIHVIGAKNDAEVDYRKLDLWWNNTQKQVVISLFEGEHFFIHDQGRVVSDLMASDLQYTLNGMGELKVNY</sequence>
<dbReference type="RefSeq" id="WP_128783687.1">
    <property type="nucleotide sequence ID" value="NZ_RJLM01000003.1"/>
</dbReference>
<comment type="similarity">
    <text evidence="1">Belongs to the thioesterase family.</text>
</comment>
<proteinExistence type="inferred from homology"/>
<dbReference type="EMBL" id="RJLM01000003">
    <property type="protein sequence ID" value="RWX55663.1"/>
    <property type="molecule type" value="Genomic_DNA"/>
</dbReference>
<dbReference type="GO" id="GO:0008610">
    <property type="term" value="P:lipid biosynthetic process"/>
    <property type="evidence" value="ECO:0007669"/>
    <property type="project" value="TreeGrafter"/>
</dbReference>
<dbReference type="Pfam" id="PF00975">
    <property type="entry name" value="Thioesterase"/>
    <property type="match status" value="1"/>
</dbReference>
<gene>
    <name evidence="3" type="ORF">EDI28_09945</name>
</gene>
<dbReference type="InterPro" id="IPR012223">
    <property type="entry name" value="TEII"/>
</dbReference>
<dbReference type="OrthoDB" id="8480037at2"/>
<evidence type="ECO:0000256" key="1">
    <source>
        <dbReference type="ARBA" id="ARBA00007169"/>
    </source>
</evidence>
<evidence type="ECO:0000259" key="2">
    <source>
        <dbReference type="Pfam" id="PF00975"/>
    </source>
</evidence>
<feature type="domain" description="Thioesterase" evidence="2">
    <location>
        <begin position="19"/>
        <end position="237"/>
    </location>
</feature>
<dbReference type="PANTHER" id="PTHR11487:SF0">
    <property type="entry name" value="S-ACYL FATTY ACID SYNTHASE THIOESTERASE, MEDIUM CHAIN"/>
    <property type="match status" value="1"/>
</dbReference>
<dbReference type="PANTHER" id="PTHR11487">
    <property type="entry name" value="THIOESTERASE"/>
    <property type="match status" value="1"/>
</dbReference>
<dbReference type="SUPFAM" id="SSF53474">
    <property type="entry name" value="alpha/beta-Hydrolases"/>
    <property type="match status" value="1"/>
</dbReference>
<dbReference type="InterPro" id="IPR001031">
    <property type="entry name" value="Thioesterase"/>
</dbReference>
<dbReference type="InterPro" id="IPR029058">
    <property type="entry name" value="AB_hydrolase_fold"/>
</dbReference>
<dbReference type="AlphaFoldDB" id="A0A3S3QT07"/>
<dbReference type="Gene3D" id="3.40.50.1820">
    <property type="entry name" value="alpha/beta hydrolase"/>
    <property type="match status" value="1"/>
</dbReference>
<evidence type="ECO:0000313" key="4">
    <source>
        <dbReference type="Proteomes" id="UP000287563"/>
    </source>
</evidence>
<evidence type="ECO:0000313" key="3">
    <source>
        <dbReference type="EMBL" id="RWX55663.1"/>
    </source>
</evidence>